<organism evidence="2 3">
    <name type="scientific">Reyranella soli</name>
    <dbReference type="NCBI Taxonomy" id="1230389"/>
    <lineage>
        <taxon>Bacteria</taxon>
        <taxon>Pseudomonadati</taxon>
        <taxon>Pseudomonadota</taxon>
        <taxon>Alphaproteobacteria</taxon>
        <taxon>Hyphomicrobiales</taxon>
        <taxon>Reyranellaceae</taxon>
        <taxon>Reyranella</taxon>
    </lineage>
</organism>
<keyword evidence="1" id="KW-0812">Transmembrane</keyword>
<proteinExistence type="predicted"/>
<dbReference type="Proteomes" id="UP000321058">
    <property type="component" value="Unassembled WGS sequence"/>
</dbReference>
<evidence type="ECO:0000313" key="2">
    <source>
        <dbReference type="EMBL" id="GEP55869.1"/>
    </source>
</evidence>
<sequence length="249" mass="29164">MQRGRKDRLASLLSGLAMAVMLGTLLGIPFWFLGLFRVIRISGYWRAVGYMRRGRVLIVANHPSLIETFFIPLVFWPWAMFRLRMFPWSLPDKNLFKGFTPEHHEWLRCIRVGRDDTLESRKLNWSAMKRVMELFDRQQCFVAHLEGGRTSKQAEHVSVGPNRMGRIKNGQILKAAWKKGAWIMPLHVKMTDDMSRDLPGFGESLRRLLLSPKCWPIRLEFRRPYKIVGQRFDEEAEKKRLELAILTPA</sequence>
<dbReference type="EMBL" id="BKAJ01000048">
    <property type="protein sequence ID" value="GEP55869.1"/>
    <property type="molecule type" value="Genomic_DNA"/>
</dbReference>
<dbReference type="SUPFAM" id="SSF69593">
    <property type="entry name" value="Glycerol-3-phosphate (1)-acyltransferase"/>
    <property type="match status" value="1"/>
</dbReference>
<keyword evidence="1" id="KW-0472">Membrane</keyword>
<evidence type="ECO:0000256" key="1">
    <source>
        <dbReference type="SAM" id="Phobius"/>
    </source>
</evidence>
<keyword evidence="1" id="KW-1133">Transmembrane helix</keyword>
<name>A0A512NA61_9HYPH</name>
<protein>
    <recommendedName>
        <fullName evidence="4">Phospholipid/glycerol acyltransferase domain-containing protein</fullName>
    </recommendedName>
</protein>
<dbReference type="RefSeq" id="WP_170303076.1">
    <property type="nucleotide sequence ID" value="NZ_BKAJ01000048.1"/>
</dbReference>
<keyword evidence="3" id="KW-1185">Reference proteome</keyword>
<accession>A0A512NA61</accession>
<comment type="caution">
    <text evidence="2">The sequence shown here is derived from an EMBL/GenBank/DDBJ whole genome shotgun (WGS) entry which is preliminary data.</text>
</comment>
<feature type="transmembrane region" description="Helical" evidence="1">
    <location>
        <begin position="12"/>
        <end position="36"/>
    </location>
</feature>
<evidence type="ECO:0008006" key="4">
    <source>
        <dbReference type="Google" id="ProtNLM"/>
    </source>
</evidence>
<dbReference type="AlphaFoldDB" id="A0A512NA61"/>
<gene>
    <name evidence="2" type="ORF">RSO01_30350</name>
</gene>
<reference evidence="2 3" key="1">
    <citation type="submission" date="2019-07" db="EMBL/GenBank/DDBJ databases">
        <title>Whole genome shotgun sequence of Reyranella soli NBRC 108950.</title>
        <authorList>
            <person name="Hosoyama A."/>
            <person name="Uohara A."/>
            <person name="Ohji S."/>
            <person name="Ichikawa N."/>
        </authorList>
    </citation>
    <scope>NUCLEOTIDE SEQUENCE [LARGE SCALE GENOMIC DNA]</scope>
    <source>
        <strain evidence="2 3">NBRC 108950</strain>
    </source>
</reference>
<feature type="transmembrane region" description="Helical" evidence="1">
    <location>
        <begin position="56"/>
        <end position="79"/>
    </location>
</feature>
<evidence type="ECO:0000313" key="3">
    <source>
        <dbReference type="Proteomes" id="UP000321058"/>
    </source>
</evidence>